<comment type="caution">
    <text evidence="2">The sequence shown here is derived from an EMBL/GenBank/DDBJ whole genome shotgun (WGS) entry which is preliminary data.</text>
</comment>
<evidence type="ECO:0000313" key="3">
    <source>
        <dbReference type="Proteomes" id="UP000824260"/>
    </source>
</evidence>
<dbReference type="PANTHER" id="PTHR32432:SF4">
    <property type="entry name" value="CELL DIVISION PROTEIN FTSA"/>
    <property type="match status" value="1"/>
</dbReference>
<reference evidence="2" key="2">
    <citation type="journal article" date="2021" name="PeerJ">
        <title>Extensive microbial diversity within the chicken gut microbiome revealed by metagenomics and culture.</title>
        <authorList>
            <person name="Gilroy R."/>
            <person name="Ravi A."/>
            <person name="Getino M."/>
            <person name="Pursley I."/>
            <person name="Horton D.L."/>
            <person name="Alikhan N.F."/>
            <person name="Baker D."/>
            <person name="Gharbi K."/>
            <person name="Hall N."/>
            <person name="Watson M."/>
            <person name="Adriaenssens E.M."/>
            <person name="Foster-Nyarko E."/>
            <person name="Jarju S."/>
            <person name="Secka A."/>
            <person name="Antonio M."/>
            <person name="Oren A."/>
            <person name="Chaudhuri R.R."/>
            <person name="La Ragione R."/>
            <person name="Hildebrand F."/>
            <person name="Pallen M.J."/>
        </authorList>
    </citation>
    <scope>NUCLEOTIDE SEQUENCE</scope>
    <source>
        <strain evidence="2">ChiSjej6B24-2974</strain>
    </source>
</reference>
<gene>
    <name evidence="2" type="ORF">IAA52_00150</name>
</gene>
<evidence type="ECO:0000313" key="2">
    <source>
        <dbReference type="EMBL" id="HIQ81495.1"/>
    </source>
</evidence>
<reference evidence="2" key="1">
    <citation type="submission" date="2020-10" db="EMBL/GenBank/DDBJ databases">
        <authorList>
            <person name="Gilroy R."/>
        </authorList>
    </citation>
    <scope>NUCLEOTIDE SEQUENCE</scope>
    <source>
        <strain evidence="2">ChiSjej6B24-2974</strain>
    </source>
</reference>
<dbReference type="GO" id="GO:0051301">
    <property type="term" value="P:cell division"/>
    <property type="evidence" value="ECO:0007669"/>
    <property type="project" value="InterPro"/>
</dbReference>
<dbReference type="GO" id="GO:0032153">
    <property type="term" value="C:cell division site"/>
    <property type="evidence" value="ECO:0007669"/>
    <property type="project" value="TreeGrafter"/>
</dbReference>
<dbReference type="Pfam" id="PF02491">
    <property type="entry name" value="SHS2_FTSA"/>
    <property type="match status" value="1"/>
</dbReference>
<dbReference type="InterPro" id="IPR050696">
    <property type="entry name" value="FtsA/MreB"/>
</dbReference>
<dbReference type="InterPro" id="IPR003494">
    <property type="entry name" value="SHS2_FtsA"/>
</dbReference>
<dbReference type="InterPro" id="IPR043129">
    <property type="entry name" value="ATPase_NBD"/>
</dbReference>
<proteinExistence type="predicted"/>
<dbReference type="AlphaFoldDB" id="A0A9D0ZJ56"/>
<feature type="domain" description="SHS2" evidence="1">
    <location>
        <begin position="5"/>
        <end position="192"/>
    </location>
</feature>
<dbReference type="Pfam" id="PF14450">
    <property type="entry name" value="FtsA"/>
    <property type="match status" value="1"/>
</dbReference>
<organism evidence="2 3">
    <name type="scientific">Candidatus Pullichristensenella stercorigallinarum</name>
    <dbReference type="NCBI Taxonomy" id="2840909"/>
    <lineage>
        <taxon>Bacteria</taxon>
        <taxon>Bacillati</taxon>
        <taxon>Bacillota</taxon>
        <taxon>Clostridia</taxon>
        <taxon>Candidatus Pullichristensenella</taxon>
    </lineage>
</organism>
<dbReference type="SMART" id="SM00842">
    <property type="entry name" value="FtsA"/>
    <property type="match status" value="1"/>
</dbReference>
<accession>A0A9D0ZJ56</accession>
<dbReference type="EMBL" id="DVFZ01000005">
    <property type="protein sequence ID" value="HIQ81495.1"/>
    <property type="molecule type" value="Genomic_DNA"/>
</dbReference>
<evidence type="ECO:0000259" key="1">
    <source>
        <dbReference type="SMART" id="SM00842"/>
    </source>
</evidence>
<dbReference type="PANTHER" id="PTHR32432">
    <property type="entry name" value="CELL DIVISION PROTEIN FTSA-RELATED"/>
    <property type="match status" value="1"/>
</dbReference>
<dbReference type="Gene3D" id="3.30.420.40">
    <property type="match status" value="1"/>
</dbReference>
<sequence length="394" mass="42855">MKTQVAAIDFGTSKIVTLIAQSGGVNRCDIIGSGTVPYDGFSQGDWNTPEQLARVARDSIAAAELEANSKVREIYIGVPGEFTHVCTGEAEITLETPGEISEDDVNRVQDAVAEELKIAELGGYVMHRSPAWFIVDDGKKTMMPLGAHGERLRAQVSFVVAEPMFIEDMKGLMGSMGVSILGFLSPTLGESLLLLSLEERDRVAMLIDVGYLNSEISVIEGDAITYHAMLPQGGGQITADLCEELRIPMRAAEQIKRRYVFNPDEFDQDAYSEVTGANGERLSFPREYVKRPVEKSMDELCDMIDLTLKNDAAGLLGPRSQVFLTGGGISLMRGGREYLASKLGRPVKVPVAKSAKLNSPVYASALGLVDLIFDSIEQQSPKEGGIKKLKGWFK</sequence>
<name>A0A9D0ZJ56_9FIRM</name>
<dbReference type="Proteomes" id="UP000824260">
    <property type="component" value="Unassembled WGS sequence"/>
</dbReference>
<dbReference type="SUPFAM" id="SSF53067">
    <property type="entry name" value="Actin-like ATPase domain"/>
    <property type="match status" value="2"/>
</dbReference>
<protein>
    <recommendedName>
        <fullName evidence="1">SHS2 domain-containing protein</fullName>
    </recommendedName>
</protein>
<dbReference type="GO" id="GO:0009898">
    <property type="term" value="C:cytoplasmic side of plasma membrane"/>
    <property type="evidence" value="ECO:0007669"/>
    <property type="project" value="TreeGrafter"/>
</dbReference>